<evidence type="ECO:0000313" key="5">
    <source>
        <dbReference type="Proteomes" id="UP000076882"/>
    </source>
</evidence>
<gene>
    <name evidence="4" type="ORF">JH395_08090</name>
    <name evidence="2" type="ORF">Lp19_3097</name>
    <name evidence="3" type="ORF">LPJSA22_01604</name>
</gene>
<keyword evidence="1" id="KW-0472">Membrane</keyword>
<dbReference type="Proteomes" id="UP000076882">
    <property type="component" value="Unassembled WGS sequence"/>
</dbReference>
<reference evidence="3 6" key="2">
    <citation type="submission" date="2016-08" db="EMBL/GenBank/DDBJ databases">
        <title>Genome sequencing of Lactobacillus plantarum JSA22, isolated from fermented soybean paste.</title>
        <authorList>
            <person name="Choi H.S."/>
        </authorList>
    </citation>
    <scope>NUCLEOTIDE SEQUENCE [LARGE SCALE GENOMIC DNA]</scope>
    <source>
        <strain evidence="3 6">JSA22</strain>
    </source>
</reference>
<reference evidence="4 7" key="3">
    <citation type="submission" date="2020-12" db="EMBL/GenBank/DDBJ databases">
        <title>Whole genome sequencing of Lactobacillus plantarum PC518.</title>
        <authorList>
            <person name="Guo Q."/>
        </authorList>
    </citation>
    <scope>NUCLEOTIDE SEQUENCE [LARGE SCALE GENOMIC DNA]</scope>
    <source>
        <strain evidence="4 7">PC518</strain>
    </source>
</reference>
<sequence length="66" mass="7380">MDFIIAIGGLITGIGLIINVFNTRIKYGWFTHYQSKSRPLNYVSLLLIIIGLIIIIGKAYLNGQLN</sequence>
<protein>
    <submittedName>
        <fullName evidence="2">Integral membrane protein</fullName>
    </submittedName>
</protein>
<dbReference type="RefSeq" id="WP_003645107.1">
    <property type="nucleotide sequence ID" value="NZ_AP018405.1"/>
</dbReference>
<dbReference type="Proteomes" id="UP000094892">
    <property type="component" value="Unassembled WGS sequence"/>
</dbReference>
<dbReference type="EMBL" id="LUXM01000040">
    <property type="protein sequence ID" value="KZU91811.1"/>
    <property type="molecule type" value="Genomic_DNA"/>
</dbReference>
<dbReference type="KEGG" id="lpb:SH83_07045"/>
<evidence type="ECO:0000313" key="2">
    <source>
        <dbReference type="EMBL" id="KZU91811.1"/>
    </source>
</evidence>
<dbReference type="EMBL" id="CP066817">
    <property type="protein sequence ID" value="QQM59719.1"/>
    <property type="molecule type" value="Genomic_DNA"/>
</dbReference>
<dbReference type="AlphaFoldDB" id="A0A165CXD6"/>
<evidence type="ECO:0000313" key="4">
    <source>
        <dbReference type="EMBL" id="QQM59719.1"/>
    </source>
</evidence>
<keyword evidence="1" id="KW-0812">Transmembrane</keyword>
<evidence type="ECO:0000313" key="3">
    <source>
        <dbReference type="EMBL" id="ODO61625.1"/>
    </source>
</evidence>
<evidence type="ECO:0000313" key="7">
    <source>
        <dbReference type="Proteomes" id="UP000595466"/>
    </source>
</evidence>
<reference evidence="2 5" key="1">
    <citation type="submission" date="2016-03" db="EMBL/GenBank/DDBJ databases">
        <title>Comparative genomics of 54 Lactobacillus plantarum strains reveals genomic uncoupling from niche constraints.</title>
        <authorList>
            <person name="Martino M.E."/>
        </authorList>
    </citation>
    <scope>NUCLEOTIDE SEQUENCE [LARGE SCALE GENOMIC DNA]</scope>
    <source>
        <strain evidence="2 5">19.1</strain>
    </source>
</reference>
<proteinExistence type="predicted"/>
<organism evidence="2 5">
    <name type="scientific">Lactiplantibacillus plantarum</name>
    <name type="common">Lactobacillus plantarum</name>
    <dbReference type="NCBI Taxonomy" id="1590"/>
    <lineage>
        <taxon>Bacteria</taxon>
        <taxon>Bacillati</taxon>
        <taxon>Bacillota</taxon>
        <taxon>Bacilli</taxon>
        <taxon>Lactobacillales</taxon>
        <taxon>Lactobacillaceae</taxon>
        <taxon>Lactiplantibacillus</taxon>
    </lineage>
</organism>
<feature type="transmembrane region" description="Helical" evidence="1">
    <location>
        <begin position="6"/>
        <end position="22"/>
    </location>
</feature>
<keyword evidence="1" id="KW-1133">Transmembrane helix</keyword>
<dbReference type="GeneID" id="89669061"/>
<dbReference type="EMBL" id="MCOL01000001">
    <property type="protein sequence ID" value="ODO61625.1"/>
    <property type="molecule type" value="Genomic_DNA"/>
</dbReference>
<dbReference type="PATRIC" id="fig|1590.144.peg.1457"/>
<dbReference type="Proteomes" id="UP000595466">
    <property type="component" value="Chromosome"/>
</dbReference>
<accession>A0A165CXD6</accession>
<feature type="transmembrane region" description="Helical" evidence="1">
    <location>
        <begin position="42"/>
        <end position="61"/>
    </location>
</feature>
<name>A0A165CXD6_LACPN</name>
<evidence type="ECO:0000313" key="6">
    <source>
        <dbReference type="Proteomes" id="UP000094892"/>
    </source>
</evidence>
<evidence type="ECO:0000256" key="1">
    <source>
        <dbReference type="SAM" id="Phobius"/>
    </source>
</evidence>